<dbReference type="AlphaFoldDB" id="A0A1T5MX22"/>
<dbReference type="RefSeq" id="WP_170917626.1">
    <property type="nucleotide sequence ID" value="NZ_FUZT01000029.1"/>
</dbReference>
<dbReference type="Proteomes" id="UP000190285">
    <property type="component" value="Unassembled WGS sequence"/>
</dbReference>
<evidence type="ECO:0000259" key="3">
    <source>
        <dbReference type="PROSITE" id="PS50983"/>
    </source>
</evidence>
<evidence type="ECO:0000313" key="4">
    <source>
        <dbReference type="EMBL" id="SKC92469.1"/>
    </source>
</evidence>
<protein>
    <submittedName>
        <fullName evidence="4">Iron complex transport system substrate-binding protein</fullName>
    </submittedName>
</protein>
<feature type="signal peptide" evidence="2">
    <location>
        <begin position="1"/>
        <end position="21"/>
    </location>
</feature>
<dbReference type="Gene3D" id="3.40.50.1980">
    <property type="entry name" value="Nitrogenase molybdenum iron protein domain"/>
    <property type="match status" value="2"/>
</dbReference>
<keyword evidence="2" id="KW-0732">Signal</keyword>
<name>A0A1T5MX22_9FIRM</name>
<dbReference type="Pfam" id="PF01497">
    <property type="entry name" value="Peripla_BP_2"/>
    <property type="match status" value="1"/>
</dbReference>
<evidence type="ECO:0000256" key="2">
    <source>
        <dbReference type="SAM" id="SignalP"/>
    </source>
</evidence>
<reference evidence="5" key="1">
    <citation type="submission" date="2017-02" db="EMBL/GenBank/DDBJ databases">
        <authorList>
            <person name="Varghese N."/>
            <person name="Submissions S."/>
        </authorList>
    </citation>
    <scope>NUCLEOTIDE SEQUENCE [LARGE SCALE GENOMIC DNA]</scope>
    <source>
        <strain evidence="5">M1</strain>
    </source>
</reference>
<sequence>MRRFFSILIVICIAFYMSACSSDEVLKEKKVVSEKNTETSAECAKGEADSHYPLTIATYSFQKENIDVTFKEKPKKVVAVYQNCIETLLALGVEDTIVGAAGLDHDVKDEYKDAFATINYYENGMTKEEVMALEPDLIVSWKSYFGEKKLGEVDFWHDRGINTYIMNNSGVRGDRKLEHEYTDILNLGKVFNKEEKAQQIVDEIKAEVAKGKAFAKGKDPVKALVLQCRKDGTFRNYGKDSVGGDLITKLGADLVVKESGNITAEKIALLNPDVIFTVYYSYYETSVERDDAISNLKDHKGLRSVNAIINDKVLPIRLGEVYCSGVRTMDGVKTMLKGLYPDEY</sequence>
<dbReference type="InterPro" id="IPR050902">
    <property type="entry name" value="ABC_Transporter_SBP"/>
</dbReference>
<comment type="similarity">
    <text evidence="1">Belongs to the bacterial solute-binding protein 8 family.</text>
</comment>
<proteinExistence type="inferred from homology"/>
<evidence type="ECO:0000256" key="1">
    <source>
        <dbReference type="ARBA" id="ARBA00008814"/>
    </source>
</evidence>
<gene>
    <name evidence="4" type="ORF">SAMN02194393_05479</name>
</gene>
<feature type="domain" description="Fe/B12 periplasmic-binding" evidence="3">
    <location>
        <begin position="76"/>
        <end position="343"/>
    </location>
</feature>
<dbReference type="SUPFAM" id="SSF53807">
    <property type="entry name" value="Helical backbone' metal receptor"/>
    <property type="match status" value="1"/>
</dbReference>
<dbReference type="PROSITE" id="PS50983">
    <property type="entry name" value="FE_B12_PBP"/>
    <property type="match status" value="1"/>
</dbReference>
<keyword evidence="5" id="KW-1185">Reference proteome</keyword>
<evidence type="ECO:0000313" key="5">
    <source>
        <dbReference type="Proteomes" id="UP000190285"/>
    </source>
</evidence>
<dbReference type="PANTHER" id="PTHR30535:SF7">
    <property type="entry name" value="IRON(III) DICITRATE-BINDING PROTEIN"/>
    <property type="match status" value="1"/>
</dbReference>
<dbReference type="STRING" id="36842.SAMN02194393_05479"/>
<accession>A0A1T5MX22</accession>
<dbReference type="InterPro" id="IPR002491">
    <property type="entry name" value="ABC_transptr_periplasmic_BD"/>
</dbReference>
<dbReference type="EMBL" id="FUZT01000029">
    <property type="protein sequence ID" value="SKC92469.1"/>
    <property type="molecule type" value="Genomic_DNA"/>
</dbReference>
<organism evidence="4 5">
    <name type="scientific">Maledivibacter halophilus</name>
    <dbReference type="NCBI Taxonomy" id="36842"/>
    <lineage>
        <taxon>Bacteria</taxon>
        <taxon>Bacillati</taxon>
        <taxon>Bacillota</taxon>
        <taxon>Clostridia</taxon>
        <taxon>Peptostreptococcales</taxon>
        <taxon>Caminicellaceae</taxon>
        <taxon>Maledivibacter</taxon>
    </lineage>
</organism>
<feature type="chain" id="PRO_5012572329" evidence="2">
    <location>
        <begin position="22"/>
        <end position="344"/>
    </location>
</feature>
<dbReference type="PANTHER" id="PTHR30535">
    <property type="entry name" value="VITAMIN B12-BINDING PROTEIN"/>
    <property type="match status" value="1"/>
</dbReference>